<name>A0A0D7BHA1_9AGAR</name>
<dbReference type="Proteomes" id="UP000054007">
    <property type="component" value="Unassembled WGS sequence"/>
</dbReference>
<gene>
    <name evidence="1" type="ORF">CYLTODRAFT_209468</name>
</gene>
<dbReference type="AlphaFoldDB" id="A0A0D7BHA1"/>
<evidence type="ECO:0000313" key="2">
    <source>
        <dbReference type="Proteomes" id="UP000054007"/>
    </source>
</evidence>
<keyword evidence="2" id="KW-1185">Reference proteome</keyword>
<sequence>MCSMFIGVTFLLGRVYSCTLFYTLNNRIKLNDPNVRDDHCITFSLGGILIHREAVVVTDGQRSTRSDTATALSIVVLPAPNIASPAQSPAPLDKDFNTAQPFADLPLIDEKEEEDLEDGQTLVRARHALDRRRSSDSSSRSQHGIPWEFGRAMCIHTYMLE</sequence>
<proteinExistence type="predicted"/>
<reference evidence="1 2" key="1">
    <citation type="journal article" date="2015" name="Fungal Genet. Biol.">
        <title>Evolution of novel wood decay mechanisms in Agaricales revealed by the genome sequences of Fistulina hepatica and Cylindrobasidium torrendii.</title>
        <authorList>
            <person name="Floudas D."/>
            <person name="Held B.W."/>
            <person name="Riley R."/>
            <person name="Nagy L.G."/>
            <person name="Koehler G."/>
            <person name="Ransdell A.S."/>
            <person name="Younus H."/>
            <person name="Chow J."/>
            <person name="Chiniquy J."/>
            <person name="Lipzen A."/>
            <person name="Tritt A."/>
            <person name="Sun H."/>
            <person name="Haridas S."/>
            <person name="LaButti K."/>
            <person name="Ohm R.A."/>
            <person name="Kues U."/>
            <person name="Blanchette R.A."/>
            <person name="Grigoriev I.V."/>
            <person name="Minto R.E."/>
            <person name="Hibbett D.S."/>
        </authorList>
    </citation>
    <scope>NUCLEOTIDE SEQUENCE [LARGE SCALE GENOMIC DNA]</scope>
    <source>
        <strain evidence="1 2">FP15055 ss-10</strain>
    </source>
</reference>
<accession>A0A0D7BHA1</accession>
<dbReference type="EMBL" id="KN880476">
    <property type="protein sequence ID" value="KIY69953.1"/>
    <property type="molecule type" value="Genomic_DNA"/>
</dbReference>
<organism evidence="1 2">
    <name type="scientific">Cylindrobasidium torrendii FP15055 ss-10</name>
    <dbReference type="NCBI Taxonomy" id="1314674"/>
    <lineage>
        <taxon>Eukaryota</taxon>
        <taxon>Fungi</taxon>
        <taxon>Dikarya</taxon>
        <taxon>Basidiomycota</taxon>
        <taxon>Agaricomycotina</taxon>
        <taxon>Agaricomycetes</taxon>
        <taxon>Agaricomycetidae</taxon>
        <taxon>Agaricales</taxon>
        <taxon>Marasmiineae</taxon>
        <taxon>Physalacriaceae</taxon>
        <taxon>Cylindrobasidium</taxon>
    </lineage>
</organism>
<protein>
    <submittedName>
        <fullName evidence="1">Uncharacterized protein</fullName>
    </submittedName>
</protein>
<evidence type="ECO:0000313" key="1">
    <source>
        <dbReference type="EMBL" id="KIY69953.1"/>
    </source>
</evidence>